<dbReference type="SUPFAM" id="SSF53335">
    <property type="entry name" value="S-adenosyl-L-methionine-dependent methyltransferases"/>
    <property type="match status" value="1"/>
</dbReference>
<dbReference type="Gene3D" id="3.40.50.150">
    <property type="entry name" value="Vaccinia Virus protein VP39"/>
    <property type="match status" value="1"/>
</dbReference>
<evidence type="ECO:0008006" key="3">
    <source>
        <dbReference type="Google" id="ProtNLM"/>
    </source>
</evidence>
<accession>I0YIC1</accession>
<dbReference type="OrthoDB" id="66144at2759"/>
<dbReference type="AlphaFoldDB" id="I0YIC1"/>
<reference evidence="1 2" key="1">
    <citation type="journal article" date="2012" name="Genome Biol.">
        <title>The genome of the polar eukaryotic microalga coccomyxa subellipsoidea reveals traits of cold adaptation.</title>
        <authorList>
            <person name="Blanc G."/>
            <person name="Agarkova I."/>
            <person name="Grimwood J."/>
            <person name="Kuo A."/>
            <person name="Brueggeman A."/>
            <person name="Dunigan D."/>
            <person name="Gurnon J."/>
            <person name="Ladunga I."/>
            <person name="Lindquist E."/>
            <person name="Lucas S."/>
            <person name="Pangilinan J."/>
            <person name="Proschold T."/>
            <person name="Salamov A."/>
            <person name="Schmutz J."/>
            <person name="Weeks D."/>
            <person name="Yamada T."/>
            <person name="Claverie J.M."/>
            <person name="Grigoriev I."/>
            <person name="Van Etten J."/>
            <person name="Lomsadze A."/>
            <person name="Borodovsky M."/>
        </authorList>
    </citation>
    <scope>NUCLEOTIDE SEQUENCE [LARGE SCALE GENOMIC DNA]</scope>
    <source>
        <strain evidence="1 2">C-169</strain>
    </source>
</reference>
<protein>
    <recommendedName>
        <fullName evidence="3">Methyltransferase type 11 domain-containing protein</fullName>
    </recommendedName>
</protein>
<dbReference type="KEGG" id="csl:COCSUDRAFT_60514"/>
<dbReference type="CDD" id="cd02440">
    <property type="entry name" value="AdoMet_MTases"/>
    <property type="match status" value="1"/>
</dbReference>
<keyword evidence="2" id="KW-1185">Reference proteome</keyword>
<dbReference type="EMBL" id="AGSI01000026">
    <property type="protein sequence ID" value="EIE18140.1"/>
    <property type="molecule type" value="Genomic_DNA"/>
</dbReference>
<gene>
    <name evidence="1" type="ORF">COCSUDRAFT_60514</name>
</gene>
<dbReference type="InterPro" id="IPR029063">
    <property type="entry name" value="SAM-dependent_MTases_sf"/>
</dbReference>
<dbReference type="GeneID" id="17036144"/>
<name>I0YIC1_COCSC</name>
<proteinExistence type="predicted"/>
<dbReference type="Proteomes" id="UP000007264">
    <property type="component" value="Unassembled WGS sequence"/>
</dbReference>
<comment type="caution">
    <text evidence="1">The sequence shown here is derived from an EMBL/GenBank/DDBJ whole genome shotgun (WGS) entry which is preliminary data.</text>
</comment>
<organism evidence="1 2">
    <name type="scientific">Coccomyxa subellipsoidea (strain C-169)</name>
    <name type="common">Green microalga</name>
    <dbReference type="NCBI Taxonomy" id="574566"/>
    <lineage>
        <taxon>Eukaryota</taxon>
        <taxon>Viridiplantae</taxon>
        <taxon>Chlorophyta</taxon>
        <taxon>core chlorophytes</taxon>
        <taxon>Trebouxiophyceae</taxon>
        <taxon>Trebouxiophyceae incertae sedis</taxon>
        <taxon>Coccomyxaceae</taxon>
        <taxon>Coccomyxa</taxon>
        <taxon>Coccomyxa subellipsoidea</taxon>
    </lineage>
</organism>
<sequence length="148" mass="15611">MAGLAAQRLSASGLSERVSVRVGDACHVPQDLQPLAGIFSCFGLQQMPEPQQVLGNWISALAPGGILALCYWPPPDGQRDAAWRALTDPSLFKPSASIQRGWDADLAAAAMAAGADVLGDISPAHPMQFDSPSHCFDVRTRDPSQMAA</sequence>
<dbReference type="RefSeq" id="XP_005642684.1">
    <property type="nucleotide sequence ID" value="XM_005642627.1"/>
</dbReference>
<evidence type="ECO:0000313" key="2">
    <source>
        <dbReference type="Proteomes" id="UP000007264"/>
    </source>
</evidence>
<evidence type="ECO:0000313" key="1">
    <source>
        <dbReference type="EMBL" id="EIE18140.1"/>
    </source>
</evidence>